<sequence>MGRDQRVQDNWALLHAAELAEAHSLPLSVVFCLPPPAAGSPSTGPGSTLREYGFMLKGLREVSTELAALRVPFCLLHGGSPPELLSQFCAQHEVAVVVADYSPLREPRGWKEALIAARPATPVLEVDAHNVVPVWVASDKREVGARTIRKKITEKLPQWLVDIPALPPRAAADPQPPAGLAAAAAAMDWVALEAGLQLDRAVAEVDWCKPGAAAAPSLSTRAHDPTRLHPHILQAPPRRSPPSTRFATSGSSCLPTSATTRTSPRARICLRTSTLGSSPRSGWRYASSSTPRRGPTASPLSWRSRSFGASSRTTSATTRLWEAPTTTPLGLAAAPRTWPPPFAPPKSLSPRPLPSHSPPMIRSTVQRAGRERALSCTRRTSASTCTLSNSWRGRRRTRICGTPRSGSSQRAARCTASCACIGQRRFSSGPLRRPR</sequence>
<dbReference type="Gene3D" id="3.40.50.620">
    <property type="entry name" value="HUPs"/>
    <property type="match status" value="1"/>
</dbReference>
<dbReference type="InterPro" id="IPR052219">
    <property type="entry name" value="Photolyase_Class-2"/>
</dbReference>
<dbReference type="GO" id="GO:0003904">
    <property type="term" value="F:deoxyribodipyrimidine photo-lyase activity"/>
    <property type="evidence" value="ECO:0007669"/>
    <property type="project" value="TreeGrafter"/>
</dbReference>
<dbReference type="SUPFAM" id="SSF52425">
    <property type="entry name" value="Cryptochrome/photolyase, N-terminal domain"/>
    <property type="match status" value="1"/>
</dbReference>
<name>A0A7S3TGS8_EMIHU</name>
<feature type="compositionally biased region" description="Polar residues" evidence="1">
    <location>
        <begin position="275"/>
        <end position="291"/>
    </location>
</feature>
<evidence type="ECO:0000313" key="3">
    <source>
        <dbReference type="EMBL" id="CAE0583950.1"/>
    </source>
</evidence>
<feature type="region of interest" description="Disordered" evidence="1">
    <location>
        <begin position="231"/>
        <end position="260"/>
    </location>
</feature>
<dbReference type="PROSITE" id="PS51645">
    <property type="entry name" value="PHR_CRY_ALPHA_BETA"/>
    <property type="match status" value="1"/>
</dbReference>
<dbReference type="GO" id="GO:0000719">
    <property type="term" value="P:photoreactive repair"/>
    <property type="evidence" value="ECO:0007669"/>
    <property type="project" value="TreeGrafter"/>
</dbReference>
<dbReference type="PANTHER" id="PTHR10211">
    <property type="entry name" value="DEOXYRIBODIPYRIMIDINE PHOTOLYASE"/>
    <property type="match status" value="1"/>
</dbReference>
<dbReference type="PANTHER" id="PTHR10211:SF0">
    <property type="entry name" value="DEOXYRIBODIPYRIMIDINE PHOTO-LYASE"/>
    <property type="match status" value="1"/>
</dbReference>
<accession>A0A7S3TGS8</accession>
<dbReference type="AlphaFoldDB" id="A0A7S3TGS8"/>
<dbReference type="InterPro" id="IPR014729">
    <property type="entry name" value="Rossmann-like_a/b/a_fold"/>
</dbReference>
<dbReference type="InterPro" id="IPR006050">
    <property type="entry name" value="DNA_photolyase_N"/>
</dbReference>
<feature type="region of interest" description="Disordered" evidence="1">
    <location>
        <begin position="275"/>
        <end position="318"/>
    </location>
</feature>
<feature type="region of interest" description="Disordered" evidence="1">
    <location>
        <begin position="330"/>
        <end position="360"/>
    </location>
</feature>
<feature type="compositionally biased region" description="Low complexity" evidence="1">
    <location>
        <begin position="303"/>
        <end position="318"/>
    </location>
</feature>
<feature type="domain" description="Photolyase/cryptochrome alpha/beta" evidence="2">
    <location>
        <begin position="1"/>
        <end position="134"/>
    </location>
</feature>
<evidence type="ECO:0000256" key="1">
    <source>
        <dbReference type="SAM" id="MobiDB-lite"/>
    </source>
</evidence>
<proteinExistence type="predicted"/>
<feature type="compositionally biased region" description="Polar residues" evidence="1">
    <location>
        <begin position="241"/>
        <end position="254"/>
    </location>
</feature>
<dbReference type="EMBL" id="HBIR01048977">
    <property type="protein sequence ID" value="CAE0583950.1"/>
    <property type="molecule type" value="Transcribed_RNA"/>
</dbReference>
<protein>
    <recommendedName>
        <fullName evidence="2">Photolyase/cryptochrome alpha/beta domain-containing protein</fullName>
    </recommendedName>
</protein>
<dbReference type="InterPro" id="IPR036155">
    <property type="entry name" value="Crypto/Photolyase_N_sf"/>
</dbReference>
<evidence type="ECO:0000259" key="2">
    <source>
        <dbReference type="PROSITE" id="PS51645"/>
    </source>
</evidence>
<organism evidence="3">
    <name type="scientific">Emiliania huxleyi</name>
    <name type="common">Coccolithophore</name>
    <name type="synonym">Pontosphaera huxleyi</name>
    <dbReference type="NCBI Taxonomy" id="2903"/>
    <lineage>
        <taxon>Eukaryota</taxon>
        <taxon>Haptista</taxon>
        <taxon>Haptophyta</taxon>
        <taxon>Prymnesiophyceae</taxon>
        <taxon>Isochrysidales</taxon>
        <taxon>Noelaerhabdaceae</taxon>
        <taxon>Emiliania</taxon>
    </lineage>
</organism>
<gene>
    <name evidence="3" type="ORF">EHUX00137_LOCUS38258</name>
</gene>
<dbReference type="Gene3D" id="1.25.40.80">
    <property type="match status" value="1"/>
</dbReference>
<reference evidence="3" key="1">
    <citation type="submission" date="2021-01" db="EMBL/GenBank/DDBJ databases">
        <authorList>
            <person name="Corre E."/>
            <person name="Pelletier E."/>
            <person name="Niang G."/>
            <person name="Scheremetjew M."/>
            <person name="Finn R."/>
            <person name="Kale V."/>
            <person name="Holt S."/>
            <person name="Cochrane G."/>
            <person name="Meng A."/>
            <person name="Brown T."/>
            <person name="Cohen L."/>
        </authorList>
    </citation>
    <scope>NUCLEOTIDE SEQUENCE</scope>
    <source>
        <strain evidence="3">379</strain>
    </source>
</reference>
<dbReference type="Pfam" id="PF00875">
    <property type="entry name" value="DNA_photolyase"/>
    <property type="match status" value="1"/>
</dbReference>